<dbReference type="Pfam" id="PF05572">
    <property type="entry name" value="Peptidase_M43"/>
    <property type="match status" value="1"/>
</dbReference>
<keyword evidence="3" id="KW-1185">Reference proteome</keyword>
<sequence length="111" mass="12603">MYICNLNTGASTPTGVSLVKNRYDNGVSIGYSKVTKTGRTIIHEVGHWLSLLHAFEGGFRNKDGVEDTPAQKKSFKCYETRIIECKNSIMHTNFMGYSSCRYFLLKDRLIE</sequence>
<comment type="caution">
    <text evidence="2">The sequence shown here is derived from an EMBL/GenBank/DDBJ whole genome shotgun (WGS) entry which is preliminary data.</text>
</comment>
<dbReference type="EMBL" id="JAIWJY010000002">
    <property type="protein sequence ID" value="MDE1206013.1"/>
    <property type="molecule type" value="Genomic_DNA"/>
</dbReference>
<dbReference type="Proteomes" id="UP001149303">
    <property type="component" value="Unassembled WGS sequence"/>
</dbReference>
<dbReference type="SUPFAM" id="SSF55486">
    <property type="entry name" value="Metalloproteases ('zincins'), catalytic domain"/>
    <property type="match status" value="1"/>
</dbReference>
<organism evidence="2 3">
    <name type="scientific">Tenacibaculum larymnensis</name>
    <dbReference type="NCBI Taxonomy" id="2878201"/>
    <lineage>
        <taxon>Bacteria</taxon>
        <taxon>Pseudomonadati</taxon>
        <taxon>Bacteroidota</taxon>
        <taxon>Flavobacteriia</taxon>
        <taxon>Flavobacteriales</taxon>
        <taxon>Flavobacteriaceae</taxon>
        <taxon>Tenacibaculum</taxon>
    </lineage>
</organism>
<evidence type="ECO:0000259" key="1">
    <source>
        <dbReference type="Pfam" id="PF05572"/>
    </source>
</evidence>
<dbReference type="Gene3D" id="3.40.390.10">
    <property type="entry name" value="Collagenase (Catalytic Domain)"/>
    <property type="match status" value="1"/>
</dbReference>
<protein>
    <recommendedName>
        <fullName evidence="1">Peptidase M43 pregnancy-associated plasma-A domain-containing protein</fullName>
    </recommendedName>
</protein>
<reference evidence="2" key="1">
    <citation type="submission" date="2021-09" db="EMBL/GenBank/DDBJ databases">
        <authorList>
            <person name="Smyrli M."/>
        </authorList>
    </citation>
    <scope>NUCLEOTIDE SEQUENCE</scope>
    <source>
        <strain evidence="2">LAR25</strain>
    </source>
</reference>
<accession>A0A9X4EMY3</accession>
<proteinExistence type="predicted"/>
<dbReference type="AlphaFoldDB" id="A0A9X4EMY3"/>
<dbReference type="GO" id="GO:0008237">
    <property type="term" value="F:metallopeptidase activity"/>
    <property type="evidence" value="ECO:0007669"/>
    <property type="project" value="InterPro"/>
</dbReference>
<dbReference type="InterPro" id="IPR024079">
    <property type="entry name" value="MetalloPept_cat_dom_sf"/>
</dbReference>
<gene>
    <name evidence="2" type="ORF">LCI24_04315</name>
</gene>
<dbReference type="InterPro" id="IPR008754">
    <property type="entry name" value="Peptidase_M43"/>
</dbReference>
<evidence type="ECO:0000313" key="3">
    <source>
        <dbReference type="Proteomes" id="UP001149303"/>
    </source>
</evidence>
<evidence type="ECO:0000313" key="2">
    <source>
        <dbReference type="EMBL" id="MDE1206013.1"/>
    </source>
</evidence>
<feature type="domain" description="Peptidase M43 pregnancy-associated plasma-A" evidence="1">
    <location>
        <begin position="31"/>
        <end position="104"/>
    </location>
</feature>
<name>A0A9X4EMY3_9FLAO</name>